<gene>
    <name evidence="1" type="ORF">AB5J54_31255</name>
</gene>
<protein>
    <submittedName>
        <fullName evidence="1">SUKH-4 family immunity protein</fullName>
    </submittedName>
</protein>
<proteinExistence type="predicted"/>
<dbReference type="Pfam" id="PF14435">
    <property type="entry name" value="SUKH-4"/>
    <property type="match status" value="1"/>
</dbReference>
<evidence type="ECO:0000313" key="1">
    <source>
        <dbReference type="EMBL" id="XDQ74731.1"/>
    </source>
</evidence>
<name>A0AB39T4S5_9ACTN</name>
<dbReference type="EMBL" id="CP163444">
    <property type="protein sequence ID" value="XDQ74731.1"/>
    <property type="molecule type" value="Genomic_DNA"/>
</dbReference>
<organism evidence="1">
    <name type="scientific">Streptomyces sp. R44</name>
    <dbReference type="NCBI Taxonomy" id="3238633"/>
    <lineage>
        <taxon>Bacteria</taxon>
        <taxon>Bacillati</taxon>
        <taxon>Actinomycetota</taxon>
        <taxon>Actinomycetes</taxon>
        <taxon>Kitasatosporales</taxon>
        <taxon>Streptomycetaceae</taxon>
        <taxon>Streptomyces</taxon>
    </lineage>
</organism>
<reference evidence="1" key="1">
    <citation type="submission" date="2024-07" db="EMBL/GenBank/DDBJ databases">
        <authorList>
            <person name="Yu S.T."/>
        </authorList>
    </citation>
    <scope>NUCLEOTIDE SEQUENCE</scope>
    <source>
        <strain evidence="1">R44</strain>
    </source>
</reference>
<dbReference type="InterPro" id="IPR025851">
    <property type="entry name" value="SUKH-4"/>
</dbReference>
<sequence length="191" mass="21138">MLTDINSSDVVDTFGLTAITYFPHVRGAHLHGPTADFLAGVGLPENRFFSPRLDLEDESLHRLDFGASLKASFERDGAKCPPEATAWEELGGFQYATVAIDPADGRIYAFSEGEVDYLPLHADVSSLVHSLTVLEKGKSRYKGIDRDDDEARDRVVQQMRDEITAVDETPFADDEGEWPSLFEEIGLGMWG</sequence>
<dbReference type="RefSeq" id="WP_369147253.1">
    <property type="nucleotide sequence ID" value="NZ_CP163444.1"/>
</dbReference>
<dbReference type="AlphaFoldDB" id="A0AB39T4S5"/>
<accession>A0AB39T4S5</accession>